<sequence>MVRLTLVLTVMLTVIGLPEALKPVLFQQGPRLVILTTDEEPHILNPMARERVLPPLQPLAAPQQLRTLEIDDGPQLGQYEAYAEALMSRTQS</sequence>
<organism evidence="1 2">
    <name type="scientific">Marinobacterium weihaiense</name>
    <dbReference type="NCBI Taxonomy" id="2851016"/>
    <lineage>
        <taxon>Bacteria</taxon>
        <taxon>Pseudomonadati</taxon>
        <taxon>Pseudomonadota</taxon>
        <taxon>Gammaproteobacteria</taxon>
        <taxon>Oceanospirillales</taxon>
        <taxon>Oceanospirillaceae</taxon>
        <taxon>Marinobacterium</taxon>
    </lineage>
</organism>
<reference evidence="1 2" key="1">
    <citation type="submission" date="2021-06" db="EMBL/GenBank/DDBJ databases">
        <title>Bacterium isolated from marine sediment.</title>
        <authorList>
            <person name="Zhu K.-L."/>
            <person name="Du Z.-J."/>
            <person name="Liang Q.-Y."/>
        </authorList>
    </citation>
    <scope>NUCLEOTIDE SEQUENCE [LARGE SCALE GENOMIC DNA]</scope>
    <source>
        <strain evidence="1 2">A346</strain>
    </source>
</reference>
<accession>A0ABS6MAP7</accession>
<dbReference type="RefSeq" id="WP_217334731.1">
    <property type="nucleotide sequence ID" value="NZ_JAHQZT010000008.1"/>
</dbReference>
<dbReference type="EMBL" id="JAHQZT010000008">
    <property type="protein sequence ID" value="MBV0933310.1"/>
    <property type="molecule type" value="Genomic_DNA"/>
</dbReference>
<evidence type="ECO:0000313" key="2">
    <source>
        <dbReference type="Proteomes" id="UP000755551"/>
    </source>
</evidence>
<comment type="caution">
    <text evidence="1">The sequence shown here is derived from an EMBL/GenBank/DDBJ whole genome shotgun (WGS) entry which is preliminary data.</text>
</comment>
<keyword evidence="2" id="KW-1185">Reference proteome</keyword>
<name>A0ABS6MAP7_9GAMM</name>
<proteinExistence type="predicted"/>
<evidence type="ECO:0000313" key="1">
    <source>
        <dbReference type="EMBL" id="MBV0933310.1"/>
    </source>
</evidence>
<dbReference type="Proteomes" id="UP000755551">
    <property type="component" value="Unassembled WGS sequence"/>
</dbReference>
<gene>
    <name evidence="1" type="ORF">KTN04_08165</name>
</gene>
<protein>
    <submittedName>
        <fullName evidence="1">Uncharacterized protein</fullName>
    </submittedName>
</protein>